<dbReference type="WBParaSite" id="L893_g11190.t1">
    <property type="protein sequence ID" value="L893_g11190.t1"/>
    <property type="gene ID" value="L893_g11190"/>
</dbReference>
<dbReference type="Gene3D" id="3.30.830.10">
    <property type="entry name" value="Metalloenzyme, LuxS/M16 peptidase-like"/>
    <property type="match status" value="4"/>
</dbReference>
<dbReference type="InterPro" id="IPR011249">
    <property type="entry name" value="Metalloenz_LuxS/M16"/>
</dbReference>
<keyword evidence="2" id="KW-0645">Protease</keyword>
<comment type="similarity">
    <text evidence="1">Belongs to the peptidase M16 family.</text>
</comment>
<dbReference type="SUPFAM" id="SSF63411">
    <property type="entry name" value="LuxS/MPP-like metallohydrolase"/>
    <property type="match status" value="4"/>
</dbReference>
<proteinExistence type="inferred from homology"/>
<feature type="domain" description="Peptidase M16 N-terminal" evidence="7">
    <location>
        <begin position="32"/>
        <end position="164"/>
    </location>
</feature>
<evidence type="ECO:0000313" key="10">
    <source>
        <dbReference type="Proteomes" id="UP000095287"/>
    </source>
</evidence>
<name>A0A1I7Y0H4_9BILA</name>
<dbReference type="FunFam" id="3.30.830.10:FF:000004">
    <property type="entry name" value="Putative insulin-degrading enzyme"/>
    <property type="match status" value="1"/>
</dbReference>
<accession>A0A1I7Y0H4</accession>
<keyword evidence="5" id="KW-0862">Zinc</keyword>
<dbReference type="Pfam" id="PF05193">
    <property type="entry name" value="Peptidase_M16_C"/>
    <property type="match status" value="2"/>
</dbReference>
<keyword evidence="10" id="KW-1185">Reference proteome</keyword>
<feature type="domain" description="Peptidase M16 C-terminal" evidence="8">
    <location>
        <begin position="666"/>
        <end position="800"/>
    </location>
</feature>
<keyword evidence="3" id="KW-0479">Metal-binding</keyword>
<dbReference type="GO" id="GO:0005739">
    <property type="term" value="C:mitochondrion"/>
    <property type="evidence" value="ECO:0007669"/>
    <property type="project" value="TreeGrafter"/>
</dbReference>
<sequence>MISKRHENITKPASYKREYRGLELSNGLKLFLVSDNEAEKCTASMDVNVGHLEDPEELPGLAHFCERMLCLGTEKYPVENDYADFLSKHGGNRNAYTAPQNTNFHFYIAAEHFKGALDRFIQFFICPLFNESGTEREVNAVDSEFKNYENNDVWRRAELTRTLSRPGHDYRKFSVGNMRTLMEIPKSKGIDVRQELLKFHEKYYSSNIMSLCLIGNQSLDDLEELAMSLPLHLIPNKNVSLKIYEQHCYGPEELCTRVDTVPVKDICTLRIHFAVDEYEPLYKAKAEHYVAHLFCLKSEGSFAYEIRQRGWSNSMNTHYWTAAQGFGFLVVHVDLSVEGLDHVEGIVELLFQYVEMLRRKGPQKWIYEEQARLGELAFRFQDTCPVTQAAVKHSRDLQKYPFEDALSHDCLYENYDPDLIEKLVSMLTPRNMTFSVCAKENSKIEDMAKEQHYGIAFKRTKLADEVIERFEKALETPFEGFYLPGTNEYIATSFELKKKEDHDISQPLIVSDDKFVRVWHLHDDTFKLPKAMIVLFLTLPNITPDPVSFFMAQLFKKCLLHETQHKFDNSRVALLSGSIDVSTSGFNFMFQGFDDKIGLLLTNVLSRMSSYKPEDTIFNLMMEKLRRSYEDAEKKQPRQHCSELMELILTDRCWTRQQLLAAFELVTLESLNEFIPRIWNALHLELIVNGNFTKEEAIALGSTLLDEIQRNNKSIRPLFSNEMKLPRQMKIPEGGSYVYEHHQDTHANSCVELLLQTGVKNTRENMLLELLAKVMKEAAFDTLRTKEQLGYTVSAYANRSLGTQ</sequence>
<evidence type="ECO:0000256" key="5">
    <source>
        <dbReference type="ARBA" id="ARBA00022833"/>
    </source>
</evidence>
<organism evidence="10 11">
    <name type="scientific">Steinernema glaseri</name>
    <dbReference type="NCBI Taxonomy" id="37863"/>
    <lineage>
        <taxon>Eukaryota</taxon>
        <taxon>Metazoa</taxon>
        <taxon>Ecdysozoa</taxon>
        <taxon>Nematoda</taxon>
        <taxon>Chromadorea</taxon>
        <taxon>Rhabditida</taxon>
        <taxon>Tylenchina</taxon>
        <taxon>Panagrolaimomorpha</taxon>
        <taxon>Strongyloidoidea</taxon>
        <taxon>Steinernematidae</taxon>
        <taxon>Steinernema</taxon>
    </lineage>
</organism>
<dbReference type="InterPro" id="IPR050626">
    <property type="entry name" value="Peptidase_M16"/>
</dbReference>
<evidence type="ECO:0000256" key="1">
    <source>
        <dbReference type="ARBA" id="ARBA00007261"/>
    </source>
</evidence>
<feature type="domain" description="Peptidase M16 middle/third" evidence="9">
    <location>
        <begin position="378"/>
        <end position="662"/>
    </location>
</feature>
<dbReference type="FunFam" id="3.30.830.10:FF:000005">
    <property type="entry name" value="nardilysin isoform X1"/>
    <property type="match status" value="1"/>
</dbReference>
<evidence type="ECO:0000313" key="11">
    <source>
        <dbReference type="WBParaSite" id="L893_g11190.t1"/>
    </source>
</evidence>
<dbReference type="GO" id="GO:0005829">
    <property type="term" value="C:cytosol"/>
    <property type="evidence" value="ECO:0007669"/>
    <property type="project" value="TreeGrafter"/>
</dbReference>
<dbReference type="Proteomes" id="UP000095287">
    <property type="component" value="Unplaced"/>
</dbReference>
<reference evidence="11" key="1">
    <citation type="submission" date="2016-11" db="UniProtKB">
        <authorList>
            <consortium name="WormBaseParasite"/>
        </authorList>
    </citation>
    <scope>IDENTIFICATION</scope>
</reference>
<dbReference type="GO" id="GO:0046872">
    <property type="term" value="F:metal ion binding"/>
    <property type="evidence" value="ECO:0007669"/>
    <property type="project" value="UniProtKB-KW"/>
</dbReference>
<feature type="domain" description="Peptidase M16 C-terminal" evidence="8">
    <location>
        <begin position="193"/>
        <end position="370"/>
    </location>
</feature>
<dbReference type="GO" id="GO:0004222">
    <property type="term" value="F:metalloendopeptidase activity"/>
    <property type="evidence" value="ECO:0007669"/>
    <property type="project" value="TreeGrafter"/>
</dbReference>
<dbReference type="InterPro" id="IPR011765">
    <property type="entry name" value="Pept_M16_N"/>
</dbReference>
<evidence type="ECO:0000256" key="4">
    <source>
        <dbReference type="ARBA" id="ARBA00022801"/>
    </source>
</evidence>
<dbReference type="InterPro" id="IPR032632">
    <property type="entry name" value="Peptidase_M16_M"/>
</dbReference>
<dbReference type="GO" id="GO:0051603">
    <property type="term" value="P:proteolysis involved in protein catabolic process"/>
    <property type="evidence" value="ECO:0007669"/>
    <property type="project" value="TreeGrafter"/>
</dbReference>
<dbReference type="PANTHER" id="PTHR43690">
    <property type="entry name" value="NARDILYSIN"/>
    <property type="match status" value="1"/>
</dbReference>
<evidence type="ECO:0000259" key="8">
    <source>
        <dbReference type="Pfam" id="PF05193"/>
    </source>
</evidence>
<protein>
    <submittedName>
        <fullName evidence="11">Insulin-degrading enzyme-like 1, peroxisomal</fullName>
    </submittedName>
</protein>
<evidence type="ECO:0000256" key="6">
    <source>
        <dbReference type="ARBA" id="ARBA00023049"/>
    </source>
</evidence>
<dbReference type="GO" id="GO:0043171">
    <property type="term" value="P:peptide catabolic process"/>
    <property type="evidence" value="ECO:0007669"/>
    <property type="project" value="TreeGrafter"/>
</dbReference>
<dbReference type="AlphaFoldDB" id="A0A1I7Y0H4"/>
<dbReference type="PANTHER" id="PTHR43690:SF18">
    <property type="entry name" value="INSULIN-DEGRADING ENZYME-RELATED"/>
    <property type="match status" value="1"/>
</dbReference>
<evidence type="ECO:0000256" key="3">
    <source>
        <dbReference type="ARBA" id="ARBA00022723"/>
    </source>
</evidence>
<evidence type="ECO:0000256" key="2">
    <source>
        <dbReference type="ARBA" id="ARBA00022670"/>
    </source>
</evidence>
<keyword evidence="6" id="KW-0482">Metalloprotease</keyword>
<dbReference type="InterPro" id="IPR007863">
    <property type="entry name" value="Peptidase_M16_C"/>
</dbReference>
<dbReference type="Pfam" id="PF00675">
    <property type="entry name" value="Peptidase_M16"/>
    <property type="match status" value="1"/>
</dbReference>
<dbReference type="Pfam" id="PF16187">
    <property type="entry name" value="Peptidase_M16_M"/>
    <property type="match status" value="1"/>
</dbReference>
<keyword evidence="4" id="KW-0378">Hydrolase</keyword>
<evidence type="ECO:0000259" key="9">
    <source>
        <dbReference type="Pfam" id="PF16187"/>
    </source>
</evidence>
<evidence type="ECO:0000259" key="7">
    <source>
        <dbReference type="Pfam" id="PF00675"/>
    </source>
</evidence>